<keyword evidence="4 5" id="KW-0472">Membrane</keyword>
<evidence type="ECO:0000256" key="4">
    <source>
        <dbReference type="ARBA" id="ARBA00023136"/>
    </source>
</evidence>
<sequence>MAEAGASWAFVERNFTLVRRYIGWEAVFVTYSIVNSLTIAFIGVTQGKEKVMYLVVGAMIWGFLSLLFHEISESIAWERWEGTIEYTFMAPIHRFTHLGGNCVFAIIYGTLRSFLLLFCVAIFFRLSLQGANLVTALIILMVSGLSFVGLGLVAAVLPLLSTEKGAQATHIFEAVLLLISGVYYEVDVLPAWIRPLSAVSPATYTLRAIRRALLEGASITELWPTVALILGLGIVLIPGGLVIFRAAEGHAKRTGKLKRSG</sequence>
<reference evidence="7 8" key="1">
    <citation type="journal article" date="2015" name="Microbiome">
        <title>Genomic resolution of linkages in carbon, nitrogen, and sulfur cycling among widespread estuary sediment bacteria.</title>
        <authorList>
            <person name="Baker B.J."/>
            <person name="Lazar C.S."/>
            <person name="Teske A.P."/>
            <person name="Dick G.J."/>
        </authorList>
    </citation>
    <scope>NUCLEOTIDE SEQUENCE [LARGE SCALE GENOMIC DNA]</scope>
    <source>
        <strain evidence="7">DG_24</strain>
    </source>
</reference>
<evidence type="ECO:0000256" key="3">
    <source>
        <dbReference type="ARBA" id="ARBA00022989"/>
    </source>
</evidence>
<dbReference type="STRING" id="1703770.AMJ39_05000"/>
<feature type="domain" description="ABC transmembrane type-2" evidence="6">
    <location>
        <begin position="15"/>
        <end position="247"/>
    </location>
</feature>
<comment type="subcellular location">
    <subcellularLocation>
        <location evidence="5">Cell membrane</location>
        <topology evidence="5">Multi-pass membrane protein</topology>
    </subcellularLocation>
    <subcellularLocation>
        <location evidence="1">Membrane</location>
        <topology evidence="1">Multi-pass membrane protein</topology>
    </subcellularLocation>
</comment>
<dbReference type="GO" id="GO:0043190">
    <property type="term" value="C:ATP-binding cassette (ABC) transporter complex"/>
    <property type="evidence" value="ECO:0007669"/>
    <property type="project" value="InterPro"/>
</dbReference>
<accession>A0A0S7WTS5</accession>
<dbReference type="PROSITE" id="PS51012">
    <property type="entry name" value="ABC_TM2"/>
    <property type="match status" value="1"/>
</dbReference>
<evidence type="ECO:0000256" key="2">
    <source>
        <dbReference type="ARBA" id="ARBA00022692"/>
    </source>
</evidence>
<dbReference type="PANTHER" id="PTHR43229:SF2">
    <property type="entry name" value="NODULATION PROTEIN J"/>
    <property type="match status" value="1"/>
</dbReference>
<dbReference type="EMBL" id="LIZS01000021">
    <property type="protein sequence ID" value="KPJ53375.1"/>
    <property type="molecule type" value="Genomic_DNA"/>
</dbReference>
<feature type="transmembrane region" description="Helical" evidence="5">
    <location>
        <begin position="21"/>
        <end position="45"/>
    </location>
</feature>
<keyword evidence="3 5" id="KW-1133">Transmembrane helix</keyword>
<name>A0A0S7WTS5_UNCT6</name>
<dbReference type="InterPro" id="IPR000412">
    <property type="entry name" value="ABC_2_transport"/>
</dbReference>
<keyword evidence="2 5" id="KW-0812">Transmembrane</keyword>
<protein>
    <recommendedName>
        <fullName evidence="5">Transport permease protein</fullName>
    </recommendedName>
</protein>
<evidence type="ECO:0000259" key="6">
    <source>
        <dbReference type="PROSITE" id="PS51012"/>
    </source>
</evidence>
<dbReference type="Proteomes" id="UP000052008">
    <property type="component" value="Unassembled WGS sequence"/>
</dbReference>
<gene>
    <name evidence="7" type="ORF">AMJ39_05000</name>
</gene>
<evidence type="ECO:0000313" key="8">
    <source>
        <dbReference type="Proteomes" id="UP000052008"/>
    </source>
</evidence>
<evidence type="ECO:0000313" key="7">
    <source>
        <dbReference type="EMBL" id="KPJ53375.1"/>
    </source>
</evidence>
<dbReference type="GO" id="GO:0140359">
    <property type="term" value="F:ABC-type transporter activity"/>
    <property type="evidence" value="ECO:0007669"/>
    <property type="project" value="InterPro"/>
</dbReference>
<keyword evidence="5" id="KW-1003">Cell membrane</keyword>
<keyword evidence="5" id="KW-0813">Transport</keyword>
<dbReference type="InterPro" id="IPR013525">
    <property type="entry name" value="ABC2_TM"/>
</dbReference>
<feature type="transmembrane region" description="Helical" evidence="5">
    <location>
        <begin position="222"/>
        <end position="244"/>
    </location>
</feature>
<dbReference type="Pfam" id="PF01061">
    <property type="entry name" value="ABC2_membrane"/>
    <property type="match status" value="1"/>
</dbReference>
<evidence type="ECO:0000256" key="5">
    <source>
        <dbReference type="RuleBase" id="RU361157"/>
    </source>
</evidence>
<evidence type="ECO:0000256" key="1">
    <source>
        <dbReference type="ARBA" id="ARBA00004141"/>
    </source>
</evidence>
<comment type="caution">
    <text evidence="7">The sequence shown here is derived from an EMBL/GenBank/DDBJ whole genome shotgun (WGS) entry which is preliminary data.</text>
</comment>
<dbReference type="InterPro" id="IPR047817">
    <property type="entry name" value="ABC2_TM_bact-type"/>
</dbReference>
<dbReference type="AlphaFoldDB" id="A0A0S7WTS5"/>
<feature type="transmembrane region" description="Helical" evidence="5">
    <location>
        <begin position="51"/>
        <end position="69"/>
    </location>
</feature>
<feature type="transmembrane region" description="Helical" evidence="5">
    <location>
        <begin position="102"/>
        <end position="124"/>
    </location>
</feature>
<dbReference type="InterPro" id="IPR051784">
    <property type="entry name" value="Nod_factor_ABC_transporter"/>
</dbReference>
<dbReference type="PANTHER" id="PTHR43229">
    <property type="entry name" value="NODULATION PROTEIN J"/>
    <property type="match status" value="1"/>
</dbReference>
<comment type="caution">
    <text evidence="5">Lacks conserved residue(s) required for the propagation of feature annotation.</text>
</comment>
<organism evidence="7 8">
    <name type="scientific">candidate division TA06 bacterium DG_24</name>
    <dbReference type="NCBI Taxonomy" id="1703770"/>
    <lineage>
        <taxon>Bacteria</taxon>
        <taxon>Bacteria division TA06</taxon>
    </lineage>
</organism>
<feature type="transmembrane region" description="Helical" evidence="5">
    <location>
        <begin position="136"/>
        <end position="160"/>
    </location>
</feature>
<proteinExistence type="inferred from homology"/>
<dbReference type="PRINTS" id="PR00164">
    <property type="entry name" value="ABC2TRNSPORT"/>
</dbReference>
<dbReference type="PATRIC" id="fig|1703770.3.peg.1982"/>
<comment type="similarity">
    <text evidence="5">Belongs to the ABC-2 integral membrane protein family.</text>
</comment>